<gene>
    <name evidence="1" type="ORF">MLD38_009052</name>
</gene>
<name>A0ACB9RW97_9MYRT</name>
<evidence type="ECO:0000313" key="1">
    <source>
        <dbReference type="EMBL" id="KAI4383185.1"/>
    </source>
</evidence>
<organism evidence="1 2">
    <name type="scientific">Melastoma candidum</name>
    <dbReference type="NCBI Taxonomy" id="119954"/>
    <lineage>
        <taxon>Eukaryota</taxon>
        <taxon>Viridiplantae</taxon>
        <taxon>Streptophyta</taxon>
        <taxon>Embryophyta</taxon>
        <taxon>Tracheophyta</taxon>
        <taxon>Spermatophyta</taxon>
        <taxon>Magnoliopsida</taxon>
        <taxon>eudicotyledons</taxon>
        <taxon>Gunneridae</taxon>
        <taxon>Pentapetalae</taxon>
        <taxon>rosids</taxon>
        <taxon>malvids</taxon>
        <taxon>Myrtales</taxon>
        <taxon>Melastomataceae</taxon>
        <taxon>Melastomatoideae</taxon>
        <taxon>Melastomateae</taxon>
        <taxon>Melastoma</taxon>
    </lineage>
</organism>
<dbReference type="Proteomes" id="UP001057402">
    <property type="component" value="Chromosome 3"/>
</dbReference>
<proteinExistence type="predicted"/>
<evidence type="ECO:0000313" key="2">
    <source>
        <dbReference type="Proteomes" id="UP001057402"/>
    </source>
</evidence>
<dbReference type="EMBL" id="CM042882">
    <property type="protein sequence ID" value="KAI4383185.1"/>
    <property type="molecule type" value="Genomic_DNA"/>
</dbReference>
<reference evidence="2" key="1">
    <citation type="journal article" date="2023" name="Front. Plant Sci.">
        <title>Chromosomal-level genome assembly of Melastoma candidum provides insights into trichome evolution.</title>
        <authorList>
            <person name="Zhong Y."/>
            <person name="Wu W."/>
            <person name="Sun C."/>
            <person name="Zou P."/>
            <person name="Liu Y."/>
            <person name="Dai S."/>
            <person name="Zhou R."/>
        </authorList>
    </citation>
    <scope>NUCLEOTIDE SEQUENCE [LARGE SCALE GENOMIC DNA]</scope>
</reference>
<protein>
    <submittedName>
        <fullName evidence="1">Uncharacterized protein</fullName>
    </submittedName>
</protein>
<comment type="caution">
    <text evidence="1">The sequence shown here is derived from an EMBL/GenBank/DDBJ whole genome shotgun (WGS) entry which is preliminary data.</text>
</comment>
<sequence length="94" mass="10446">MSLSWIPISRTLALEEVKFLQKQRERKSRIAAIPVAQKSGAAATRVGTVPKSVEGRNEGDGEKEDLVLQDTFAQETVVMVEDPNMSSSLWLWDS</sequence>
<keyword evidence="2" id="KW-1185">Reference proteome</keyword>
<accession>A0ACB9RW97</accession>